<dbReference type="Proteomes" id="UP001500021">
    <property type="component" value="Unassembled WGS sequence"/>
</dbReference>
<evidence type="ECO:0000313" key="2">
    <source>
        <dbReference type="EMBL" id="GAA0820433.1"/>
    </source>
</evidence>
<dbReference type="RefSeq" id="WP_343817971.1">
    <property type="nucleotide sequence ID" value="NZ_BAAAFA010000009.1"/>
</dbReference>
<name>A0ABP3WIA1_9GAMM</name>
<keyword evidence="1" id="KW-0472">Membrane</keyword>
<evidence type="ECO:0008006" key="4">
    <source>
        <dbReference type="Google" id="ProtNLM"/>
    </source>
</evidence>
<evidence type="ECO:0000313" key="3">
    <source>
        <dbReference type="Proteomes" id="UP001500021"/>
    </source>
</evidence>
<keyword evidence="1" id="KW-1133">Transmembrane helix</keyword>
<accession>A0ABP3WIA1</accession>
<gene>
    <name evidence="2" type="ORF">GCM10009111_25870</name>
</gene>
<sequence>MGFNYKWFKAGATTLPEQRVYNRFFKKGMKGGYSQGYVFHGLHFTRKIADYVKKITSGGRIFADKHRFYPLYSMTGNIFKILITFAPIGLGGSASVMCAVFALPAMYSVDADYPWWFLVATLSWNFFFLNMFFVFNLIFSRYKGAYIDREKQTISFTWRVKGKPQKNEFGHATFPLSDMEAFYSMQLKNQYGGSTHALCIAHKDHATYSGAFLQTSVKDNPHNPNFCRMEWELIQRFADNSLPLPDMPDLEAYRHLDPVTVKYDQQHSRPERYWRDMHIKQQRAIERELEEKVYTFPFSSALSNPKHYAQKELEKPWLTWSIEQKYFQEDAEVPIWRKRANVIFSQLTIGL</sequence>
<dbReference type="EMBL" id="BAAAFA010000009">
    <property type="protein sequence ID" value="GAA0820433.1"/>
    <property type="molecule type" value="Genomic_DNA"/>
</dbReference>
<feature type="transmembrane region" description="Helical" evidence="1">
    <location>
        <begin position="81"/>
        <end position="103"/>
    </location>
</feature>
<organism evidence="2 3">
    <name type="scientific">Colwellia asteriadis</name>
    <dbReference type="NCBI Taxonomy" id="517723"/>
    <lineage>
        <taxon>Bacteria</taxon>
        <taxon>Pseudomonadati</taxon>
        <taxon>Pseudomonadota</taxon>
        <taxon>Gammaproteobacteria</taxon>
        <taxon>Alteromonadales</taxon>
        <taxon>Colwelliaceae</taxon>
        <taxon>Colwellia</taxon>
    </lineage>
</organism>
<keyword evidence="1" id="KW-0812">Transmembrane</keyword>
<protein>
    <recommendedName>
        <fullName evidence="4">Transmembrane protein</fullName>
    </recommendedName>
</protein>
<proteinExistence type="predicted"/>
<comment type="caution">
    <text evidence="2">The sequence shown here is derived from an EMBL/GenBank/DDBJ whole genome shotgun (WGS) entry which is preliminary data.</text>
</comment>
<feature type="transmembrane region" description="Helical" evidence="1">
    <location>
        <begin position="115"/>
        <end position="139"/>
    </location>
</feature>
<evidence type="ECO:0000256" key="1">
    <source>
        <dbReference type="SAM" id="Phobius"/>
    </source>
</evidence>
<reference evidence="3" key="1">
    <citation type="journal article" date="2019" name="Int. J. Syst. Evol. Microbiol.">
        <title>The Global Catalogue of Microorganisms (GCM) 10K type strain sequencing project: providing services to taxonomists for standard genome sequencing and annotation.</title>
        <authorList>
            <consortium name="The Broad Institute Genomics Platform"/>
            <consortium name="The Broad Institute Genome Sequencing Center for Infectious Disease"/>
            <person name="Wu L."/>
            <person name="Ma J."/>
        </authorList>
    </citation>
    <scope>NUCLEOTIDE SEQUENCE [LARGE SCALE GENOMIC DNA]</scope>
    <source>
        <strain evidence="3">JCM 15608</strain>
    </source>
</reference>
<keyword evidence="3" id="KW-1185">Reference proteome</keyword>